<sequence>MKRVSMRKISEVLRLHFKLGLSLRQSANATGTSRGSVSNYCTRFKELAVDIDRFLSLNEMMQEQLFYPECGCGITPQASKVMPDYITIHHELKKKQQSKVTLALLHEEYKEAHPTNAYSYTQFREHYVRFLNQINPSMRQVHIAGEKVFVDYSGLTIPIVNQKTGEVYKAQIFVAVLGASGYTFVHASYSQKQRDFILSHVLAYDFFGGTPKIVVPDNLKSAVIKHSKKEGVVINESYAALARHYTMAVTPARPYKPKDKAKVELGVKGIQRWILARLRHHTFFSVDELNAALSNLLDLYNHKIIKRIAKSRTELFKELDQPFLQALPLQRYLYKEFKEATVAQNYHIFLEGCEYSVPYQYLGLRVQVWHSSHSVDIHYKGTKIAIHPKLHFVGQVSTLHEHMPSHHQYQSEKTNPGRFLNWANTIGAHTLS</sequence>
<organism evidence="4 5">
    <name type="scientific">Sulfurospirillum deleyianum (strain ATCC 51133 / DSM 6946 / 5175)</name>
    <dbReference type="NCBI Taxonomy" id="525898"/>
    <lineage>
        <taxon>Bacteria</taxon>
        <taxon>Pseudomonadati</taxon>
        <taxon>Campylobacterota</taxon>
        <taxon>Epsilonproteobacteria</taxon>
        <taxon>Campylobacterales</taxon>
        <taxon>Sulfurospirillaceae</taxon>
        <taxon>Sulfurospirillum</taxon>
    </lineage>
</organism>
<dbReference type="InterPro" id="IPR012337">
    <property type="entry name" value="RNaseH-like_sf"/>
</dbReference>
<dbReference type="InterPro" id="IPR017895">
    <property type="entry name" value="HTH_IS408/IS1162_type"/>
</dbReference>
<name>D1B143_SULD5</name>
<reference evidence="5" key="1">
    <citation type="submission" date="2009-11" db="EMBL/GenBank/DDBJ databases">
        <title>The complete genome of Sulfurospirillum deleyianum DSM 6946.</title>
        <authorList>
            <consortium name="US DOE Joint Genome Institute (JGI-PGF)"/>
            <person name="Lucas S."/>
            <person name="Copeland A."/>
            <person name="Lapidus A."/>
            <person name="Glavina del Rio T."/>
            <person name="Dalin E."/>
            <person name="Tice H."/>
            <person name="Bruce D."/>
            <person name="Goodwin L."/>
            <person name="Pitluck S."/>
            <person name="Kyrpides N."/>
            <person name="Mavromatis K."/>
            <person name="Ivanova N."/>
            <person name="Ovchinnikova G."/>
            <person name="Munk A.C."/>
            <person name="Lu M."/>
            <person name="Brettin T."/>
            <person name="Detter J.C."/>
            <person name="Han C."/>
            <person name="Tapia R."/>
            <person name="Larimer F."/>
            <person name="Land M."/>
            <person name="Hauser L."/>
            <person name="Markowitz V."/>
            <person name="Cheng J.F."/>
            <person name="Hugenholtz P."/>
            <person name="Woyke T."/>
            <person name="Wu D."/>
            <person name="Aumann P."/>
            <person name="Schneider S."/>
            <person name="Lang E."/>
            <person name="Spring S."/>
            <person name="Klenk H.P."/>
            <person name="Eisen J.A."/>
        </authorList>
    </citation>
    <scope>NUCLEOTIDE SEQUENCE [LARGE SCALE GENOMIC DNA]</scope>
    <source>
        <strain evidence="5">ATCC 51133 / DSM 6946 / 5175</strain>
    </source>
</reference>
<dbReference type="EMBL" id="CP001816">
    <property type="protein sequence ID" value="ACZ11813.1"/>
    <property type="molecule type" value="Genomic_DNA"/>
</dbReference>
<evidence type="ECO:0000313" key="5">
    <source>
        <dbReference type="Proteomes" id="UP000002222"/>
    </source>
</evidence>
<keyword evidence="5" id="KW-1185">Reference proteome</keyword>
<dbReference type="InterPro" id="IPR001584">
    <property type="entry name" value="Integrase_cat-core"/>
</dbReference>
<evidence type="ECO:0000259" key="3">
    <source>
        <dbReference type="PROSITE" id="PS50994"/>
    </source>
</evidence>
<evidence type="ECO:0000256" key="1">
    <source>
        <dbReference type="ARBA" id="ARBA00009277"/>
    </source>
</evidence>
<dbReference type="GO" id="GO:0003676">
    <property type="term" value="F:nucleic acid binding"/>
    <property type="evidence" value="ECO:0007669"/>
    <property type="project" value="InterPro"/>
</dbReference>
<dbReference type="eggNOG" id="COG4584">
    <property type="taxonomic scope" value="Bacteria"/>
</dbReference>
<evidence type="ECO:0000313" key="4">
    <source>
        <dbReference type="EMBL" id="ACZ11813.1"/>
    </source>
</evidence>
<dbReference type="PANTHER" id="PTHR35004:SF8">
    <property type="entry name" value="TRANSPOSASE RV3428C-RELATED"/>
    <property type="match status" value="1"/>
</dbReference>
<dbReference type="NCBIfam" id="NF033546">
    <property type="entry name" value="transpos_IS21"/>
    <property type="match status" value="1"/>
</dbReference>
<accession>D1B143</accession>
<dbReference type="Proteomes" id="UP000002222">
    <property type="component" value="Chromosome"/>
</dbReference>
<dbReference type="InterPro" id="IPR036397">
    <property type="entry name" value="RNaseH_sf"/>
</dbReference>
<dbReference type="SUPFAM" id="SSF53098">
    <property type="entry name" value="Ribonuclease H-like"/>
    <property type="match status" value="1"/>
</dbReference>
<dbReference type="HOGENOM" id="CLU_020626_8_0_7"/>
<dbReference type="InterPro" id="IPR054353">
    <property type="entry name" value="IstA-like_C"/>
</dbReference>
<dbReference type="Gene3D" id="3.30.420.10">
    <property type="entry name" value="Ribonuclease H-like superfamily/Ribonuclease H"/>
    <property type="match status" value="1"/>
</dbReference>
<dbReference type="PANTHER" id="PTHR35004">
    <property type="entry name" value="TRANSPOSASE RV3428C-RELATED"/>
    <property type="match status" value="1"/>
</dbReference>
<dbReference type="PROSITE" id="PS50532">
    <property type="entry name" value="HTH_IS408"/>
    <property type="match status" value="1"/>
</dbReference>
<gene>
    <name evidence="4" type="ordered locus">Sdel_0780</name>
</gene>
<reference evidence="4 5" key="2">
    <citation type="journal article" date="2010" name="Stand. Genomic Sci.">
        <title>Complete genome sequence of Sulfurospirillum deleyianum type strain (5175).</title>
        <authorList>
            <person name="Sikorski J."/>
            <person name="Lapidus A."/>
            <person name="Copeland A."/>
            <person name="Glavina Del Rio T."/>
            <person name="Nolan M."/>
            <person name="Lucas S."/>
            <person name="Chen F."/>
            <person name="Tice H."/>
            <person name="Cheng J.F."/>
            <person name="Saunders E."/>
            <person name="Bruce D."/>
            <person name="Goodwin L."/>
            <person name="Pitluck S."/>
            <person name="Ovchinnikova G."/>
            <person name="Pati A."/>
            <person name="Ivanova N."/>
            <person name="Mavromatis K."/>
            <person name="Chen A."/>
            <person name="Palaniappan K."/>
            <person name="Chain P."/>
            <person name="Land M."/>
            <person name="Hauser L."/>
            <person name="Chang Y.J."/>
            <person name="Jeffries C.D."/>
            <person name="Brettin T."/>
            <person name="Detter J.C."/>
            <person name="Han C."/>
            <person name="Rohde M."/>
            <person name="Lang E."/>
            <person name="Spring S."/>
            <person name="Goker M."/>
            <person name="Bristow J."/>
            <person name="Eisen J.A."/>
            <person name="Markowitz V."/>
            <person name="Hugenholtz P."/>
            <person name="Kyrpides N.C."/>
            <person name="Klenk H.P."/>
        </authorList>
    </citation>
    <scope>NUCLEOTIDE SEQUENCE [LARGE SCALE GENOMIC DNA]</scope>
    <source>
        <strain evidence="5">ATCC 51133 / DSM 6946 / 5175</strain>
    </source>
</reference>
<protein>
    <submittedName>
        <fullName evidence="4">Integrase catalytic region</fullName>
    </submittedName>
</protein>
<proteinExistence type="inferred from homology"/>
<dbReference type="STRING" id="525898.Sdel_0780"/>
<feature type="domain" description="Integrase catalytic" evidence="3">
    <location>
        <begin position="132"/>
        <end position="336"/>
    </location>
</feature>
<dbReference type="AlphaFoldDB" id="D1B143"/>
<dbReference type="GO" id="GO:0015074">
    <property type="term" value="P:DNA integration"/>
    <property type="evidence" value="ECO:0007669"/>
    <property type="project" value="InterPro"/>
</dbReference>
<comment type="similarity">
    <text evidence="1">Belongs to the transposase IS21/IS408/IS1162 family.</text>
</comment>
<feature type="domain" description="HTH IS408-type" evidence="2">
    <location>
        <begin position="9"/>
        <end position="92"/>
    </location>
</feature>
<dbReference type="PROSITE" id="PS50994">
    <property type="entry name" value="INTEGRASE"/>
    <property type="match status" value="1"/>
</dbReference>
<dbReference type="KEGG" id="sdl:Sdel_0780"/>
<dbReference type="Pfam" id="PF22483">
    <property type="entry name" value="Mu-transpos_C_2"/>
    <property type="match status" value="1"/>
</dbReference>
<evidence type="ECO:0000259" key="2">
    <source>
        <dbReference type="PROSITE" id="PS50532"/>
    </source>
</evidence>